<keyword evidence="2" id="KW-0479">Metal-binding</keyword>
<dbReference type="FunFam" id="3.30.160.60:FF:000630">
    <property type="entry name" value="Zinc finger protein 180"/>
    <property type="match status" value="1"/>
</dbReference>
<dbReference type="Gene3D" id="3.30.160.60">
    <property type="entry name" value="Classic Zinc Finger"/>
    <property type="match status" value="6"/>
</dbReference>
<dbReference type="GO" id="GO:0008270">
    <property type="term" value="F:zinc ion binding"/>
    <property type="evidence" value="ECO:0007669"/>
    <property type="project" value="UniProtKB-KW"/>
</dbReference>
<evidence type="ECO:0000259" key="9">
    <source>
        <dbReference type="PROSITE" id="PS50157"/>
    </source>
</evidence>
<dbReference type="InterPro" id="IPR036236">
    <property type="entry name" value="Znf_C2H2_sf"/>
</dbReference>
<dbReference type="GO" id="GO:0005634">
    <property type="term" value="C:nucleus"/>
    <property type="evidence" value="ECO:0007669"/>
    <property type="project" value="UniProtKB-SubCell"/>
</dbReference>
<feature type="domain" description="C2H2-type" evidence="9">
    <location>
        <begin position="401"/>
        <end position="429"/>
    </location>
</feature>
<feature type="domain" description="C2H2-type" evidence="9">
    <location>
        <begin position="372"/>
        <end position="399"/>
    </location>
</feature>
<dbReference type="Pfam" id="PF00096">
    <property type="entry name" value="zf-C2H2"/>
    <property type="match status" value="1"/>
</dbReference>
<reference evidence="11" key="1">
    <citation type="submission" date="2025-08" db="UniProtKB">
        <authorList>
            <consortium name="RefSeq"/>
        </authorList>
    </citation>
    <scope>IDENTIFICATION</scope>
    <source>
        <tissue evidence="11">Silk gland</tissue>
    </source>
</reference>
<feature type="region of interest" description="Disordered" evidence="8">
    <location>
        <begin position="243"/>
        <end position="276"/>
    </location>
</feature>
<evidence type="ECO:0000256" key="8">
    <source>
        <dbReference type="SAM" id="MobiDB-lite"/>
    </source>
</evidence>
<dbReference type="SUPFAM" id="SSF57667">
    <property type="entry name" value="beta-beta-alpha zinc fingers"/>
    <property type="match status" value="2"/>
</dbReference>
<keyword evidence="6" id="KW-0539">Nucleus</keyword>
<protein>
    <submittedName>
        <fullName evidence="11">Uncharacterized protein LOC114240001</fullName>
    </submittedName>
</protein>
<dbReference type="GeneID" id="114240001"/>
<name>A0A6J2JAC6_BOMMA</name>
<feature type="domain" description="C2H2-type" evidence="9">
    <location>
        <begin position="458"/>
        <end position="485"/>
    </location>
</feature>
<dbReference type="Proteomes" id="UP000504629">
    <property type="component" value="Unplaced"/>
</dbReference>
<dbReference type="OrthoDB" id="5876240at2759"/>
<evidence type="ECO:0000256" key="4">
    <source>
        <dbReference type="ARBA" id="ARBA00022771"/>
    </source>
</evidence>
<feature type="domain" description="C2H2-type" evidence="9">
    <location>
        <begin position="78"/>
        <end position="100"/>
    </location>
</feature>
<accession>A0A6J2JAC6</accession>
<evidence type="ECO:0000256" key="7">
    <source>
        <dbReference type="PROSITE-ProRule" id="PRU00042"/>
    </source>
</evidence>
<dbReference type="Pfam" id="PF13909">
    <property type="entry name" value="zf-H2C2_5"/>
    <property type="match status" value="1"/>
</dbReference>
<feature type="compositionally biased region" description="Basic and acidic residues" evidence="8">
    <location>
        <begin position="263"/>
        <end position="272"/>
    </location>
</feature>
<comment type="subcellular location">
    <subcellularLocation>
        <location evidence="1">Nucleus</location>
    </subcellularLocation>
</comment>
<keyword evidence="5" id="KW-0862">Zinc</keyword>
<dbReference type="RefSeq" id="XP_028026253.1">
    <property type="nucleotide sequence ID" value="XM_028170452.1"/>
</dbReference>
<sequence>MMSQCFLRSMKCDGNDSKPPAVKEKVMAYEEKTVGSTPFFKCEACPYMALAEDDIKFHLFTVHPELAKTNGLADNIHIQCPGCTDVFETEETLRTHLRNHHKMGIKDVKKMIKSLVQIALKNAKLKKENNDPSQSTNAQSVDIKIPQVFEIVSDANSANALPKAVAFISVDELQKMSTPNFENVDPKEIIQEASINIVYTNEVSTQYVNVAEDGTSNSPCNVIQVSNVPPDLISSIQPRIQTTDSAKIPQPQREAETITPPHIRQEELREQSDSQQKPVKELGTMCSIAGCQIRLRDENNLSYHRKSHQSGKLICQECMKTFLNVDSLHSHLWKVHTIDLELPTCEICGFKTYKKHRLHNIHMKIHGKLKLCLCPICSKSFKNANQLSKHKLTHKKDTSPLKCPICPREFSNGRQLREHVTAVHEKLKPYKCQHCDYTAARKGEMKLHMRSHTGDKPYSCNICSYRSADHNAMRRHKKMHSKEGVYKCKHCPYTSIQSTSFAYHMMSRHPKLSSIELHRCPYCSFKSINKDKYVTHLTNHADKEGVQLLLEMAKGMKSNKLSWTIPSETEKNVQENDEGLNDASKTVNEIPIEVYDCDSLSEGIPQDYSKNYCATATNEVEPSSYDTQTLGSHVNKEDNNSDCIISESSNDTVVNRHQYVPQHLQISFENNDSNLHFLNPSVSLEQSILQDNNVNSLAPITLANDLSNNIMSNFPIRLPIIPQSSQTNNIMLKPVNKISLPPTKVTGPIIKPTQILPVPVLSNSPVNMSIDEGAPRKKPKISVKSNLILKGPDQVNMFHSQQKMAFRRLEDNERYGLGGPVTFNNLITTQFMLPPQSNLGEPATDMMSYPQEGLMSDSTPTPSDSGIAEDSQMFSFNSPINVNSINMLQTSEKIQNSDPSYIKLEATIKQNTQSPSLERMCNANILNNPAMTREYKASPPLEDIHKNMNEIKNEVKSDSFYNIALNTTAVNPPIIEQFLIDNIMGEQYSGHMDLPNTLIQDLPELEDDVIEIDDNSDDNKLLPRFDMNNFHLESLCSMHNDYHFLESESGPNKVPADLTVADMNRMVQEVPIINQKDNSKIPNDVANGDFVYFIQGKNDPMMNTSVRQTTNKINVKNIELMKN</sequence>
<feature type="domain" description="C2H2-type" evidence="9">
    <location>
        <begin position="430"/>
        <end position="457"/>
    </location>
</feature>
<dbReference type="InterPro" id="IPR013087">
    <property type="entry name" value="Znf_C2H2_type"/>
</dbReference>
<evidence type="ECO:0000256" key="5">
    <source>
        <dbReference type="ARBA" id="ARBA00022833"/>
    </source>
</evidence>
<keyword evidence="10" id="KW-1185">Reference proteome</keyword>
<evidence type="ECO:0000256" key="6">
    <source>
        <dbReference type="ARBA" id="ARBA00023242"/>
    </source>
</evidence>
<evidence type="ECO:0000313" key="10">
    <source>
        <dbReference type="Proteomes" id="UP000504629"/>
    </source>
</evidence>
<proteinExistence type="predicted"/>
<keyword evidence="3" id="KW-0677">Repeat</keyword>
<gene>
    <name evidence="11" type="primary">LOC114240001</name>
</gene>
<evidence type="ECO:0000313" key="11">
    <source>
        <dbReference type="RefSeq" id="XP_028026253.1"/>
    </source>
</evidence>
<organism evidence="10 11">
    <name type="scientific">Bombyx mandarina</name>
    <name type="common">Wild silk moth</name>
    <name type="synonym">Wild silkworm</name>
    <dbReference type="NCBI Taxonomy" id="7092"/>
    <lineage>
        <taxon>Eukaryota</taxon>
        <taxon>Metazoa</taxon>
        <taxon>Ecdysozoa</taxon>
        <taxon>Arthropoda</taxon>
        <taxon>Hexapoda</taxon>
        <taxon>Insecta</taxon>
        <taxon>Pterygota</taxon>
        <taxon>Neoptera</taxon>
        <taxon>Endopterygota</taxon>
        <taxon>Lepidoptera</taxon>
        <taxon>Glossata</taxon>
        <taxon>Ditrysia</taxon>
        <taxon>Bombycoidea</taxon>
        <taxon>Bombycidae</taxon>
        <taxon>Bombycinae</taxon>
        <taxon>Bombyx</taxon>
    </lineage>
</organism>
<keyword evidence="4 7" id="KW-0863">Zinc-finger</keyword>
<dbReference type="PANTHER" id="PTHR24406">
    <property type="entry name" value="TRANSCRIPTIONAL REPRESSOR CTCFL-RELATED"/>
    <property type="match status" value="1"/>
</dbReference>
<dbReference type="KEGG" id="bman:114240001"/>
<dbReference type="InterPro" id="IPR050888">
    <property type="entry name" value="ZnF_C2H2-type_TF"/>
</dbReference>
<evidence type="ECO:0000256" key="1">
    <source>
        <dbReference type="ARBA" id="ARBA00004123"/>
    </source>
</evidence>
<dbReference type="PROSITE" id="PS50157">
    <property type="entry name" value="ZINC_FINGER_C2H2_2"/>
    <property type="match status" value="6"/>
</dbReference>
<dbReference type="PROSITE" id="PS00028">
    <property type="entry name" value="ZINC_FINGER_C2H2_1"/>
    <property type="match status" value="4"/>
</dbReference>
<evidence type="ECO:0000256" key="3">
    <source>
        <dbReference type="ARBA" id="ARBA00022737"/>
    </source>
</evidence>
<dbReference type="SMART" id="SM00355">
    <property type="entry name" value="ZnF_C2H2"/>
    <property type="match status" value="11"/>
</dbReference>
<dbReference type="AlphaFoldDB" id="A0A6J2JAC6"/>
<dbReference type="Pfam" id="PF13894">
    <property type="entry name" value="zf-C2H2_4"/>
    <property type="match status" value="1"/>
</dbReference>
<evidence type="ECO:0000256" key="2">
    <source>
        <dbReference type="ARBA" id="ARBA00022723"/>
    </source>
</evidence>
<feature type="domain" description="C2H2-type" evidence="9">
    <location>
        <begin position="313"/>
        <end position="341"/>
    </location>
</feature>